<feature type="region of interest" description="Disordered" evidence="15">
    <location>
        <begin position="1776"/>
        <end position="1796"/>
    </location>
</feature>
<dbReference type="GO" id="GO:0061863">
    <property type="term" value="F:microtubule plus end polymerase"/>
    <property type="evidence" value="ECO:0007669"/>
    <property type="project" value="InterPro"/>
</dbReference>
<evidence type="ECO:0000256" key="11">
    <source>
        <dbReference type="ARBA" id="ARBA00023306"/>
    </source>
</evidence>
<organism evidence="17 18">
    <name type="scientific">Mizuhopecten yessoensis</name>
    <name type="common">Japanese scallop</name>
    <name type="synonym">Patinopecten yessoensis</name>
    <dbReference type="NCBI Taxonomy" id="6573"/>
    <lineage>
        <taxon>Eukaryota</taxon>
        <taxon>Metazoa</taxon>
        <taxon>Spiralia</taxon>
        <taxon>Lophotrochozoa</taxon>
        <taxon>Mollusca</taxon>
        <taxon>Bivalvia</taxon>
        <taxon>Autobranchia</taxon>
        <taxon>Pteriomorphia</taxon>
        <taxon>Pectinida</taxon>
        <taxon>Pectinoidea</taxon>
        <taxon>Pectinidae</taxon>
        <taxon>Mizuhopecten</taxon>
    </lineage>
</organism>
<keyword evidence="5" id="KW-0963">Cytoplasm</keyword>
<dbReference type="GO" id="GO:0030951">
    <property type="term" value="P:establishment or maintenance of microtubule cytoskeleton polarity"/>
    <property type="evidence" value="ECO:0007669"/>
    <property type="project" value="InterPro"/>
</dbReference>
<dbReference type="GO" id="GO:0051010">
    <property type="term" value="F:microtubule plus-end binding"/>
    <property type="evidence" value="ECO:0007669"/>
    <property type="project" value="InterPro"/>
</dbReference>
<dbReference type="InterPro" id="IPR024395">
    <property type="entry name" value="CLASP_N_dom"/>
</dbReference>
<dbReference type="GO" id="GO:0007051">
    <property type="term" value="P:spindle organization"/>
    <property type="evidence" value="ECO:0007669"/>
    <property type="project" value="InterPro"/>
</dbReference>
<evidence type="ECO:0000313" key="18">
    <source>
        <dbReference type="Proteomes" id="UP000242188"/>
    </source>
</evidence>
<keyword evidence="6" id="KW-0132">Cell division</keyword>
<protein>
    <submittedName>
        <fullName evidence="17">Cytoskeleton-associated protein 5</fullName>
    </submittedName>
</protein>
<keyword evidence="11" id="KW-0131">Cell cycle</keyword>
<feature type="repeat" description="HEAT" evidence="14">
    <location>
        <begin position="1009"/>
        <end position="1046"/>
    </location>
</feature>
<feature type="domain" description="TOG" evidence="16">
    <location>
        <begin position="1"/>
        <end position="227"/>
    </location>
</feature>
<dbReference type="SUPFAM" id="SSF48371">
    <property type="entry name" value="ARM repeat"/>
    <property type="match status" value="2"/>
</dbReference>
<feature type="domain" description="TOG" evidence="16">
    <location>
        <begin position="840"/>
        <end position="1072"/>
    </location>
</feature>
<keyword evidence="18" id="KW-1185">Reference proteome</keyword>
<keyword evidence="9" id="KW-0995">Kinetochore</keyword>
<feature type="compositionally biased region" description="Low complexity" evidence="15">
    <location>
        <begin position="1883"/>
        <end position="1895"/>
    </location>
</feature>
<feature type="domain" description="TOG" evidence="16">
    <location>
        <begin position="269"/>
        <end position="502"/>
    </location>
</feature>
<feature type="compositionally biased region" description="Acidic residues" evidence="15">
    <location>
        <begin position="252"/>
        <end position="262"/>
    </location>
</feature>
<evidence type="ECO:0000256" key="8">
    <source>
        <dbReference type="ARBA" id="ARBA00022776"/>
    </source>
</evidence>
<comment type="similarity">
    <text evidence="13">Belongs to the TOG/XMAP215 family.</text>
</comment>
<dbReference type="Pfam" id="PF21041">
    <property type="entry name" value="XMAP215_CLASP_TOG"/>
    <property type="match status" value="3"/>
</dbReference>
<dbReference type="FunFam" id="1.25.10.10:FF:000050">
    <property type="entry name" value="Cytoskeleton-associated protein 5 isoform X1"/>
    <property type="match status" value="1"/>
</dbReference>
<feature type="compositionally biased region" description="Low complexity" evidence="15">
    <location>
        <begin position="1941"/>
        <end position="1959"/>
    </location>
</feature>
<dbReference type="InterPro" id="IPR011989">
    <property type="entry name" value="ARM-like"/>
</dbReference>
<feature type="region of interest" description="Disordered" evidence="15">
    <location>
        <begin position="1859"/>
        <end position="1895"/>
    </location>
</feature>
<dbReference type="GO" id="GO:0051301">
    <property type="term" value="P:cell division"/>
    <property type="evidence" value="ECO:0007669"/>
    <property type="project" value="UniProtKB-KW"/>
</dbReference>
<dbReference type="OrthoDB" id="205662at2759"/>
<feature type="region of interest" description="Disordered" evidence="15">
    <location>
        <begin position="1913"/>
        <end position="1961"/>
    </location>
</feature>
<evidence type="ECO:0000256" key="6">
    <source>
        <dbReference type="ARBA" id="ARBA00022618"/>
    </source>
</evidence>
<feature type="compositionally biased region" description="Polar residues" evidence="15">
    <location>
        <begin position="1870"/>
        <end position="1882"/>
    </location>
</feature>
<evidence type="ECO:0000259" key="16">
    <source>
        <dbReference type="SMART" id="SM01349"/>
    </source>
</evidence>
<keyword evidence="4" id="KW-0158">Chromosome</keyword>
<feature type="region of interest" description="Disordered" evidence="15">
    <location>
        <begin position="509"/>
        <end position="578"/>
    </location>
</feature>
<evidence type="ECO:0000256" key="2">
    <source>
        <dbReference type="ARBA" id="ARBA00004629"/>
    </source>
</evidence>
<evidence type="ECO:0000313" key="17">
    <source>
        <dbReference type="EMBL" id="OWF42942.1"/>
    </source>
</evidence>
<evidence type="ECO:0000256" key="14">
    <source>
        <dbReference type="PROSITE-ProRule" id="PRU00103"/>
    </source>
</evidence>
<dbReference type="SMART" id="SM01349">
    <property type="entry name" value="TOG"/>
    <property type="match status" value="5"/>
</dbReference>
<dbReference type="FunFam" id="1.25.10.10:FF:000052">
    <property type="entry name" value="Cytoskeleton associated protein 5"/>
    <property type="match status" value="1"/>
</dbReference>
<feature type="region of interest" description="Disordered" evidence="15">
    <location>
        <begin position="219"/>
        <end position="262"/>
    </location>
</feature>
<keyword evidence="7" id="KW-0677">Repeat</keyword>
<reference evidence="17 18" key="1">
    <citation type="journal article" date="2017" name="Nat. Ecol. Evol.">
        <title>Scallop genome provides insights into evolution of bilaterian karyotype and development.</title>
        <authorList>
            <person name="Wang S."/>
            <person name="Zhang J."/>
            <person name="Jiao W."/>
            <person name="Li J."/>
            <person name="Xun X."/>
            <person name="Sun Y."/>
            <person name="Guo X."/>
            <person name="Huan P."/>
            <person name="Dong B."/>
            <person name="Zhang L."/>
            <person name="Hu X."/>
            <person name="Sun X."/>
            <person name="Wang J."/>
            <person name="Zhao C."/>
            <person name="Wang Y."/>
            <person name="Wang D."/>
            <person name="Huang X."/>
            <person name="Wang R."/>
            <person name="Lv J."/>
            <person name="Li Y."/>
            <person name="Zhang Z."/>
            <person name="Liu B."/>
            <person name="Lu W."/>
            <person name="Hui Y."/>
            <person name="Liang J."/>
            <person name="Zhou Z."/>
            <person name="Hou R."/>
            <person name="Li X."/>
            <person name="Liu Y."/>
            <person name="Li H."/>
            <person name="Ning X."/>
            <person name="Lin Y."/>
            <person name="Zhao L."/>
            <person name="Xing Q."/>
            <person name="Dou J."/>
            <person name="Li Y."/>
            <person name="Mao J."/>
            <person name="Guo H."/>
            <person name="Dou H."/>
            <person name="Li T."/>
            <person name="Mu C."/>
            <person name="Jiang W."/>
            <person name="Fu Q."/>
            <person name="Fu X."/>
            <person name="Miao Y."/>
            <person name="Liu J."/>
            <person name="Yu Q."/>
            <person name="Li R."/>
            <person name="Liao H."/>
            <person name="Li X."/>
            <person name="Kong Y."/>
            <person name="Jiang Z."/>
            <person name="Chourrout D."/>
            <person name="Li R."/>
            <person name="Bao Z."/>
        </authorList>
    </citation>
    <scope>NUCLEOTIDE SEQUENCE [LARGE SCALE GENOMIC DNA]</scope>
    <source>
        <strain evidence="17 18">PY_sf001</strain>
    </source>
</reference>
<feature type="domain" description="TOG" evidence="16">
    <location>
        <begin position="577"/>
        <end position="808"/>
    </location>
</feature>
<feature type="region of interest" description="Disordered" evidence="15">
    <location>
        <begin position="1406"/>
        <end position="1452"/>
    </location>
</feature>
<evidence type="ECO:0000256" key="13">
    <source>
        <dbReference type="ARBA" id="ARBA00025722"/>
    </source>
</evidence>
<comment type="caution">
    <text evidence="17">The sequence shown here is derived from an EMBL/GenBank/DDBJ whole genome shotgun (WGS) entry which is preliminary data.</text>
</comment>
<dbReference type="PANTHER" id="PTHR12609">
    <property type="entry name" value="MICROTUBULE ASSOCIATED PROTEIN XMAP215"/>
    <property type="match status" value="1"/>
</dbReference>
<feature type="compositionally biased region" description="Acidic residues" evidence="15">
    <location>
        <begin position="820"/>
        <end position="837"/>
    </location>
</feature>
<evidence type="ECO:0000256" key="5">
    <source>
        <dbReference type="ARBA" id="ARBA00022490"/>
    </source>
</evidence>
<dbReference type="PROSITE" id="PS50077">
    <property type="entry name" value="HEAT_REPEAT"/>
    <property type="match status" value="1"/>
</dbReference>
<evidence type="ECO:0000256" key="3">
    <source>
        <dbReference type="ARBA" id="ARBA00004647"/>
    </source>
</evidence>
<comment type="subcellular location">
    <subcellularLocation>
        <location evidence="2">Chromosome</location>
        <location evidence="2">Centromere</location>
        <location evidence="2">Kinetochore</location>
    </subcellularLocation>
    <subcellularLocation>
        <location evidence="1">Cytoplasm</location>
        <location evidence="1">Cytoskeleton</location>
        <location evidence="1">Microtubule organizing center</location>
        <location evidence="1">Centrosome</location>
    </subcellularLocation>
    <subcellularLocation>
        <location evidence="3">Cytoplasm</location>
        <location evidence="3">Cytoskeleton</location>
        <location evidence="3">Spindle pole</location>
    </subcellularLocation>
</comment>
<dbReference type="GO" id="GO:0005813">
    <property type="term" value="C:centrosome"/>
    <property type="evidence" value="ECO:0007669"/>
    <property type="project" value="UniProtKB-SubCell"/>
</dbReference>
<keyword evidence="10" id="KW-0206">Cytoskeleton</keyword>
<feature type="region of interest" description="Disordered" evidence="15">
    <location>
        <begin position="802"/>
        <end position="846"/>
    </location>
</feature>
<evidence type="ECO:0000256" key="15">
    <source>
        <dbReference type="SAM" id="MobiDB-lite"/>
    </source>
</evidence>
<evidence type="ECO:0000256" key="10">
    <source>
        <dbReference type="ARBA" id="ARBA00023212"/>
    </source>
</evidence>
<feature type="compositionally biased region" description="Basic and acidic residues" evidence="15">
    <location>
        <begin position="1860"/>
        <end position="1869"/>
    </location>
</feature>
<dbReference type="InterPro" id="IPR045110">
    <property type="entry name" value="XMAP215"/>
</dbReference>
<dbReference type="Pfam" id="PF12348">
    <property type="entry name" value="CLASP_N"/>
    <property type="match status" value="1"/>
</dbReference>
<dbReference type="EMBL" id="NEDP02005201">
    <property type="protein sequence ID" value="OWF42942.1"/>
    <property type="molecule type" value="Genomic_DNA"/>
</dbReference>
<dbReference type="FunFam" id="1.25.10.10:FF:000019">
    <property type="entry name" value="Cytoskeleton-associated protein 5"/>
    <property type="match status" value="1"/>
</dbReference>
<sequence>MGDDSEWMKLPTEEKCTHKVWRARLTGYEEVTKLFRSITDEKSSEFSKYAGLMKKFVIDSNAVAQEKALDAVLVFIENAAVANKTAGEVVSAVVAKCLNASKQKTREKGIEIIMLYIEIEKQDVVQECLIQGLENKQPKIVVGCIQCLTMALRDFSNKVMPIKPLMKFLPKLLEDRDKNVREETKLLVIEIHRWIGPALKPMMNNFKPVQVTELEAEFERQPKEKPHQQRFMRSQQDLKAKMEEQAAAGGGDGEEDDGDEGEDAVDAYEMMPEVDILSQLPKDYYDKVEAKKWQDRREVLEALQKLTENPRLSNGDYGYLVKTLIKVVGKDSNVMLVSLGAKCMAGIAKGLRKKYAPYASNTIQVILEKFKEKKQMVVVQLRDAADAAYMSTTLDAISEDMAAALDNKNPSIKAETAYLLARCFAKSTLSTLPKKLLKQFCTCLLKTANDTTPEVRERSYEALGMAMKVVSEKHIAPFLVDFDPIKMQKIQESCQAAVLLNIYGEPRGGAGAAAPKPKKEEPKPVQRPSTAPAKSGQSKPAGAKGGPPKKKAPAKATKGKDKKGGAAEGGNEFTENALSDEAVEEKATAVLSAETVAQLSSSNWKERLASMEKMSTTLKGLSKDDIPCQALLRTVCKKPGLKDTNFQVLKIRVETVGHLAKNTKFSRISAEYCLADLVDKIGDVKNGAAVKETLSCIAEAVSLDYVGREVMKLSSEQKNPKNSSECMNWLGNAIKEFGFKINAKALVALIKKAFGATNPAIRTSAINLVPVLYLYMGPTARVFFEDEKAALLQQIDAEIEKVKGEKAPAPTRGPVIPTGGDEEDDDDEEGGETEESNSTDLIPRNDVGEKFTPELMAEMADKNWKIRKESLEKVAAILNEAKFITANLGPLPESIKLRLGDSNKILVNMTIAICSTLATNMGPHCKHHIRVIGPALIGCFGDSKPALRAAAVGALNAWVDQCNLVPLVEVEAILDALRLENPNLRQELLGWLSEKLPNHKQLPPDFKQCVPLLLNCLEDRNSDIRKKAQEALVPFMIHVGYESLFKAAAKMKPGSKDTILALLEKARGNLPAKPQKAKKAAAPVKASTPESYDEPEPSKPSRPLSTASQDSVDSKPASKTVRGKAKGAPAPSKKKKEDEDLGPPMNTTVPKEQRFKDEKTMKVLKWNFIEVRGEYIEQLRTQMEKNFSKSMIDLLFHTDFKCHTKAIEILIKCLDTQHDATMVNLDIILKWFTIRFFDTNPSMLNKALEYLRLLFTMLVEEDYHLAEYEATSFIPYLIIKVGDSKDGVRRDVRVLFKLLHKVYPASKTFSYLIDGLKSKNSKQRMECLEELSSLIEAYGITICQPTPGQALKTISGQIGNRDNGVRNAALNATVVAHTILGDSLYKYTGVLNDKDQDLLDERIKRSLKNRSAQPQKAPEESRPKTAPQQPQRSASQATIQRPGTGIPKSASSNSVKKFAIEIEDDQTSQLEFPKLLQYDLEELFQPVKLPPTITRNRPPSPSLRMAKSTDAATTISMVISQITSADITLCIQALAQIDEVLKEEGRAEVMVNHVDQLLLSMSMQLKMVYSTHMGSKSTPKDNVIRLYRCLLGTLLALFQKPSLSSKASKDVLKDLINNLVTILLDNRLVELEEGAQVVRSVNVMVVKIVEKADQTSIMSALIRLLQDCVASEICSGKFLELIMKCLWKIVRMLPEIINDINLDSILLDIHVFMTAFPGSTWKSRPNDLPIRTMRTILHSISKLQGAAILNHMTMIDGNSEVRSYLNKILKVTGAQNGGMEEEDSRAQRGSAQKAKRLTKSTHDMLAVIFKKIGSKENTKEGLNDLYDFKKKYPDADLEPFLKKSSQFFQMYIERGLNSIEQEREGKHPTSDTGYTKSDIQVISNPSTSESTEEPNVYLQRLRVLRARCGLYNIEEPNNTNPSKPEPEVEAIPSQDTDTDMTGDAAPTSDDPPSSMTSADICELKMRLERIKRLANS</sequence>
<name>A0A210Q2J6_MIZYE</name>
<evidence type="ECO:0000256" key="7">
    <source>
        <dbReference type="ARBA" id="ARBA00022737"/>
    </source>
</evidence>
<dbReference type="GO" id="GO:0000922">
    <property type="term" value="C:spindle pole"/>
    <property type="evidence" value="ECO:0007669"/>
    <property type="project" value="UniProtKB-SubCell"/>
</dbReference>
<dbReference type="Proteomes" id="UP000242188">
    <property type="component" value="Unassembled WGS sequence"/>
</dbReference>
<gene>
    <name evidence="17" type="ORF">KP79_PYT18095</name>
</gene>
<dbReference type="FunFam" id="1.25.10.10:FF:000068">
    <property type="entry name" value="cytoskeleton-associated protein 5 isoform X1"/>
    <property type="match status" value="1"/>
</dbReference>
<dbReference type="Gene3D" id="1.25.10.10">
    <property type="entry name" value="Leucine-rich Repeat Variant"/>
    <property type="match status" value="5"/>
</dbReference>
<proteinExistence type="inferred from homology"/>
<dbReference type="GO" id="GO:0000776">
    <property type="term" value="C:kinetochore"/>
    <property type="evidence" value="ECO:0007669"/>
    <property type="project" value="UniProtKB-KW"/>
</dbReference>
<keyword evidence="12" id="KW-0137">Centromere</keyword>
<feature type="compositionally biased region" description="Low complexity" evidence="15">
    <location>
        <begin position="1426"/>
        <end position="1437"/>
    </location>
</feature>
<dbReference type="InterPro" id="IPR016024">
    <property type="entry name" value="ARM-type_fold"/>
</dbReference>
<dbReference type="STRING" id="6573.A0A210Q2J6"/>
<feature type="region of interest" description="Disordered" evidence="15">
    <location>
        <begin position="1070"/>
        <end position="1150"/>
    </location>
</feature>
<dbReference type="GO" id="GO:0046785">
    <property type="term" value="P:microtubule polymerization"/>
    <property type="evidence" value="ECO:0007669"/>
    <property type="project" value="InterPro"/>
</dbReference>
<dbReference type="InterPro" id="IPR034085">
    <property type="entry name" value="TOG"/>
</dbReference>
<dbReference type="FunFam" id="1.25.10.10:FF:000063">
    <property type="entry name" value="Putative cytoskeleton-associated protein 5"/>
    <property type="match status" value="1"/>
</dbReference>
<evidence type="ECO:0000256" key="4">
    <source>
        <dbReference type="ARBA" id="ARBA00022454"/>
    </source>
</evidence>
<evidence type="ECO:0000256" key="1">
    <source>
        <dbReference type="ARBA" id="ARBA00004300"/>
    </source>
</evidence>
<dbReference type="InterPro" id="IPR021133">
    <property type="entry name" value="HEAT_type_2"/>
</dbReference>
<feature type="domain" description="TOG" evidence="16">
    <location>
        <begin position="1174"/>
        <end position="1412"/>
    </location>
</feature>
<evidence type="ECO:0000256" key="12">
    <source>
        <dbReference type="ARBA" id="ARBA00023328"/>
    </source>
</evidence>
<dbReference type="InterPro" id="IPR048491">
    <property type="entry name" value="XMAP215_CLASP_TOG"/>
</dbReference>
<keyword evidence="8" id="KW-0498">Mitosis</keyword>
<accession>A0A210Q2J6</accession>
<evidence type="ECO:0000256" key="9">
    <source>
        <dbReference type="ARBA" id="ARBA00022838"/>
    </source>
</evidence>
<feature type="compositionally biased region" description="Low complexity" evidence="15">
    <location>
        <begin position="533"/>
        <end position="542"/>
    </location>
</feature>